<dbReference type="GO" id="GO:0005737">
    <property type="term" value="C:cytoplasm"/>
    <property type="evidence" value="ECO:0007669"/>
    <property type="project" value="UniProtKB-SubCell"/>
</dbReference>
<accession>E6QI08</accession>
<evidence type="ECO:0000256" key="1">
    <source>
        <dbReference type="ARBA" id="ARBA00000348"/>
    </source>
</evidence>
<gene>
    <name evidence="12" type="primary">gmhA</name>
    <name evidence="12" type="ORF">CARN6_0154</name>
</gene>
<dbReference type="GO" id="GO:0046872">
    <property type="term" value="F:metal ion binding"/>
    <property type="evidence" value="ECO:0007669"/>
    <property type="project" value="UniProtKB-KW"/>
</dbReference>
<comment type="catalytic activity">
    <reaction evidence="1">
        <text>2 D-sedoheptulose 7-phosphate = D-glycero-alpha-D-manno-heptose 7-phosphate + D-glycero-beta-D-manno-heptose 7-phosphate</text>
        <dbReference type="Rhea" id="RHEA:27489"/>
        <dbReference type="ChEBI" id="CHEBI:57483"/>
        <dbReference type="ChEBI" id="CHEBI:60203"/>
        <dbReference type="ChEBI" id="CHEBI:60204"/>
        <dbReference type="EC" id="5.3.1.28"/>
    </reaction>
</comment>
<reference evidence="12" key="1">
    <citation type="submission" date="2009-10" db="EMBL/GenBank/DDBJ databases">
        <title>Diversity of trophic interactions inside an arsenic-rich microbial ecosystem.</title>
        <authorList>
            <person name="Bertin P.N."/>
            <person name="Heinrich-Salmeron A."/>
            <person name="Pelletier E."/>
            <person name="Goulhen-Chollet F."/>
            <person name="Arsene-Ploetze F."/>
            <person name="Gallien S."/>
            <person name="Calteau A."/>
            <person name="Vallenet D."/>
            <person name="Casiot C."/>
            <person name="Chane-Woon-Ming B."/>
            <person name="Giloteaux L."/>
            <person name="Barakat M."/>
            <person name="Bonnefoy V."/>
            <person name="Bruneel O."/>
            <person name="Chandler M."/>
            <person name="Cleiss J."/>
            <person name="Duran R."/>
            <person name="Elbaz-Poulichet F."/>
            <person name="Fonknechten N."/>
            <person name="Lauga B."/>
            <person name="Mornico D."/>
            <person name="Ortet P."/>
            <person name="Schaeffer C."/>
            <person name="Siguier P."/>
            <person name="Alexander Thil Smith A."/>
            <person name="Van Dorsselaer A."/>
            <person name="Weissenbach J."/>
            <person name="Medigue C."/>
            <person name="Le Paslier D."/>
        </authorList>
    </citation>
    <scope>NUCLEOTIDE SEQUENCE</scope>
</reference>
<dbReference type="GO" id="GO:0008968">
    <property type="term" value="F:D-sedoheptulose 7-phosphate isomerase activity"/>
    <property type="evidence" value="ECO:0007669"/>
    <property type="project" value="InterPro"/>
</dbReference>
<evidence type="ECO:0000256" key="3">
    <source>
        <dbReference type="ARBA" id="ARBA00004496"/>
    </source>
</evidence>
<evidence type="ECO:0000256" key="9">
    <source>
        <dbReference type="ARBA" id="ARBA00023235"/>
    </source>
</evidence>
<organism evidence="12">
    <name type="scientific">mine drainage metagenome</name>
    <dbReference type="NCBI Taxonomy" id="410659"/>
    <lineage>
        <taxon>unclassified sequences</taxon>
        <taxon>metagenomes</taxon>
        <taxon>ecological metagenomes</taxon>
    </lineage>
</organism>
<dbReference type="EC" id="5.3.1.28" evidence="5"/>
<dbReference type="Gene3D" id="3.40.50.10490">
    <property type="entry name" value="Glucose-6-phosphate isomerase like protein, domain 1"/>
    <property type="match status" value="1"/>
</dbReference>
<dbReference type="GO" id="GO:0097367">
    <property type="term" value="F:carbohydrate derivative binding"/>
    <property type="evidence" value="ECO:0007669"/>
    <property type="project" value="InterPro"/>
</dbReference>
<keyword evidence="7" id="KW-0479">Metal-binding</keyword>
<dbReference type="InterPro" id="IPR050099">
    <property type="entry name" value="SIS_GmhA/DiaA_subfam"/>
</dbReference>
<keyword evidence="10" id="KW-0119">Carbohydrate metabolism</keyword>
<sequence length="197" mass="20850">MQGHPNAQGVFFKAITDHLEVVKAITVQQELLERIALCLVESLASGGKILWCGNGGSAADAQHLAAEIVGRFRRERKALASVALTTDTSILTAVANDYGYEAVFSRQVESLGNPGDVLVGISTSGNSPNVVRALEAARSQGLKTIGFTGDGGGGMAALCDHLFAVPSRDTARVQEAHILAGHMLCDWIELDWIHVNS</sequence>
<dbReference type="EMBL" id="CABQ01000033">
    <property type="protein sequence ID" value="CBI06873.1"/>
    <property type="molecule type" value="Genomic_DNA"/>
</dbReference>
<dbReference type="HAMAP" id="MF_00067">
    <property type="entry name" value="GmhA"/>
    <property type="match status" value="1"/>
</dbReference>
<keyword evidence="6" id="KW-0963">Cytoplasm</keyword>
<dbReference type="InterPro" id="IPR035461">
    <property type="entry name" value="GmhA/DiaA"/>
</dbReference>
<evidence type="ECO:0000256" key="8">
    <source>
        <dbReference type="ARBA" id="ARBA00022833"/>
    </source>
</evidence>
<comment type="subcellular location">
    <subcellularLocation>
        <location evidence="3">Cytoplasm</location>
    </subcellularLocation>
</comment>
<evidence type="ECO:0000256" key="2">
    <source>
        <dbReference type="ARBA" id="ARBA00001947"/>
    </source>
</evidence>
<evidence type="ECO:0000256" key="5">
    <source>
        <dbReference type="ARBA" id="ARBA00012580"/>
    </source>
</evidence>
<dbReference type="AlphaFoldDB" id="E6QI08"/>
<evidence type="ECO:0000256" key="4">
    <source>
        <dbReference type="ARBA" id="ARBA00009894"/>
    </source>
</evidence>
<evidence type="ECO:0000256" key="6">
    <source>
        <dbReference type="ARBA" id="ARBA00022490"/>
    </source>
</evidence>
<dbReference type="PROSITE" id="PS51464">
    <property type="entry name" value="SIS"/>
    <property type="match status" value="1"/>
</dbReference>
<evidence type="ECO:0000259" key="11">
    <source>
        <dbReference type="PROSITE" id="PS51464"/>
    </source>
</evidence>
<dbReference type="PANTHER" id="PTHR30390">
    <property type="entry name" value="SEDOHEPTULOSE 7-PHOSPHATE ISOMERASE / DNAA INITIATOR-ASSOCIATING FACTOR FOR REPLICATION INITIATION"/>
    <property type="match status" value="1"/>
</dbReference>
<comment type="cofactor">
    <cofactor evidence="2">
        <name>Zn(2+)</name>
        <dbReference type="ChEBI" id="CHEBI:29105"/>
    </cofactor>
</comment>
<keyword evidence="9 12" id="KW-0413">Isomerase</keyword>
<keyword evidence="8" id="KW-0862">Zinc</keyword>
<dbReference type="CDD" id="cd05006">
    <property type="entry name" value="SIS_GmhA"/>
    <property type="match status" value="1"/>
</dbReference>
<feature type="domain" description="SIS" evidence="11">
    <location>
        <begin position="39"/>
        <end position="197"/>
    </location>
</feature>
<comment type="similarity">
    <text evidence="4">Belongs to the SIS family. GmhA subfamily.</text>
</comment>
<dbReference type="InterPro" id="IPR046348">
    <property type="entry name" value="SIS_dom_sf"/>
</dbReference>
<evidence type="ECO:0000256" key="7">
    <source>
        <dbReference type="ARBA" id="ARBA00022723"/>
    </source>
</evidence>
<dbReference type="GO" id="GO:1901135">
    <property type="term" value="P:carbohydrate derivative metabolic process"/>
    <property type="evidence" value="ECO:0007669"/>
    <property type="project" value="InterPro"/>
</dbReference>
<dbReference type="NCBIfam" id="TIGR00441">
    <property type="entry name" value="gmhA"/>
    <property type="match status" value="1"/>
</dbReference>
<protein>
    <recommendedName>
        <fullName evidence="5">D-sedoheptulose-7-phosphate isomerase</fullName>
        <ecNumber evidence="5">5.3.1.28</ecNumber>
    </recommendedName>
</protein>
<name>E6QI08_9ZZZZ</name>
<dbReference type="SUPFAM" id="SSF53697">
    <property type="entry name" value="SIS domain"/>
    <property type="match status" value="1"/>
</dbReference>
<dbReference type="InterPro" id="IPR004515">
    <property type="entry name" value="Phosphoheptose_Isoase"/>
</dbReference>
<dbReference type="Pfam" id="PF13580">
    <property type="entry name" value="SIS_2"/>
    <property type="match status" value="1"/>
</dbReference>
<evidence type="ECO:0000256" key="10">
    <source>
        <dbReference type="ARBA" id="ARBA00023277"/>
    </source>
</evidence>
<dbReference type="InterPro" id="IPR001347">
    <property type="entry name" value="SIS_dom"/>
</dbReference>
<evidence type="ECO:0000313" key="12">
    <source>
        <dbReference type="EMBL" id="CBI06873.1"/>
    </source>
</evidence>
<comment type="caution">
    <text evidence="12">The sequence shown here is derived from an EMBL/GenBank/DDBJ whole genome shotgun (WGS) entry which is preliminary data.</text>
</comment>
<proteinExistence type="inferred from homology"/>